<dbReference type="AlphaFoldDB" id="A0A5C3N4Z7"/>
<dbReference type="OrthoDB" id="446723at2759"/>
<dbReference type="InterPro" id="IPR000073">
    <property type="entry name" value="AB_hydrolase_1"/>
</dbReference>
<sequence>MPQHPNHGYLYRAQRVFLYMGFAYAALVTLMVTPFFQLHAIYLHSVRWPPFAKFDAPEKYGLAPGKALNVKFSTSDNETIGAWFVLCDSYYHSIASPVDPVALSTEHVRSSLQSHPTIIFLHGNAATRAVQFRVQHYSSFSSRLGANVLVIDYRGFADSTGNPSEAGLVRDTRAAWDWLRERGAKGEDVLVVGHSLGTGVATRFVKELEDGGEKPRGMVLLAPFRSIRAVLDTYLILGFFPLIKPLRNIPGVADIVLSFLAHHFDTSSIISEIKSPILLAHAEDDWDIPYTHSEILFNSILDTHLPHLPELPKSASEISQLSKDDWSDYVSAQSMRKALLAQLVTETNIPGFGTIQEVRRGNGDGKVVFVKSLWGGHDRIGLMEGVQDAIGRTFEMF</sequence>
<gene>
    <name evidence="3" type="ORF">OE88DRAFT_1795251</name>
</gene>
<dbReference type="PANTHER" id="PTHR12277">
    <property type="entry name" value="ALPHA/BETA HYDROLASE DOMAIN-CONTAINING PROTEIN"/>
    <property type="match status" value="1"/>
</dbReference>
<dbReference type="PANTHER" id="PTHR12277:SF194">
    <property type="entry name" value="FI04476P"/>
    <property type="match status" value="1"/>
</dbReference>
<proteinExistence type="predicted"/>
<dbReference type="GO" id="GO:0052651">
    <property type="term" value="P:monoacylglycerol catabolic process"/>
    <property type="evidence" value="ECO:0007669"/>
    <property type="project" value="TreeGrafter"/>
</dbReference>
<feature type="transmembrane region" description="Helical" evidence="1">
    <location>
        <begin position="16"/>
        <end position="36"/>
    </location>
</feature>
<dbReference type="Gene3D" id="3.40.50.1820">
    <property type="entry name" value="alpha/beta hydrolase"/>
    <property type="match status" value="1"/>
</dbReference>
<keyword evidence="1" id="KW-0812">Transmembrane</keyword>
<reference evidence="3 4" key="1">
    <citation type="journal article" date="2019" name="Nat. Ecol. Evol.">
        <title>Megaphylogeny resolves global patterns of mushroom evolution.</title>
        <authorList>
            <person name="Varga T."/>
            <person name="Krizsan K."/>
            <person name="Foldi C."/>
            <person name="Dima B."/>
            <person name="Sanchez-Garcia M."/>
            <person name="Sanchez-Ramirez S."/>
            <person name="Szollosi G.J."/>
            <person name="Szarkandi J.G."/>
            <person name="Papp V."/>
            <person name="Albert L."/>
            <person name="Andreopoulos W."/>
            <person name="Angelini C."/>
            <person name="Antonin V."/>
            <person name="Barry K.W."/>
            <person name="Bougher N.L."/>
            <person name="Buchanan P."/>
            <person name="Buyck B."/>
            <person name="Bense V."/>
            <person name="Catcheside P."/>
            <person name="Chovatia M."/>
            <person name="Cooper J."/>
            <person name="Damon W."/>
            <person name="Desjardin D."/>
            <person name="Finy P."/>
            <person name="Geml J."/>
            <person name="Haridas S."/>
            <person name="Hughes K."/>
            <person name="Justo A."/>
            <person name="Karasinski D."/>
            <person name="Kautmanova I."/>
            <person name="Kiss B."/>
            <person name="Kocsube S."/>
            <person name="Kotiranta H."/>
            <person name="LaButti K.M."/>
            <person name="Lechner B.E."/>
            <person name="Liimatainen K."/>
            <person name="Lipzen A."/>
            <person name="Lukacs Z."/>
            <person name="Mihaltcheva S."/>
            <person name="Morgado L.N."/>
            <person name="Niskanen T."/>
            <person name="Noordeloos M.E."/>
            <person name="Ohm R.A."/>
            <person name="Ortiz-Santana B."/>
            <person name="Ovrebo C."/>
            <person name="Racz N."/>
            <person name="Riley R."/>
            <person name="Savchenko A."/>
            <person name="Shiryaev A."/>
            <person name="Soop K."/>
            <person name="Spirin V."/>
            <person name="Szebenyi C."/>
            <person name="Tomsovsky M."/>
            <person name="Tulloss R.E."/>
            <person name="Uehling J."/>
            <person name="Grigoriev I.V."/>
            <person name="Vagvolgyi C."/>
            <person name="Papp T."/>
            <person name="Martin F.M."/>
            <person name="Miettinen O."/>
            <person name="Hibbett D.S."/>
            <person name="Nagy L.G."/>
        </authorList>
    </citation>
    <scope>NUCLEOTIDE SEQUENCE [LARGE SCALE GENOMIC DNA]</scope>
    <source>
        <strain evidence="3 4">OMC1185</strain>
    </source>
</reference>
<evidence type="ECO:0000313" key="4">
    <source>
        <dbReference type="Proteomes" id="UP000305948"/>
    </source>
</evidence>
<evidence type="ECO:0000256" key="1">
    <source>
        <dbReference type="SAM" id="Phobius"/>
    </source>
</evidence>
<accession>A0A5C3N4Z7</accession>
<name>A0A5C3N4Z7_9AGAM</name>
<keyword evidence="4" id="KW-1185">Reference proteome</keyword>
<dbReference type="GO" id="GO:0004622">
    <property type="term" value="F:phosphatidylcholine lysophospholipase activity"/>
    <property type="evidence" value="ECO:0007669"/>
    <property type="project" value="TreeGrafter"/>
</dbReference>
<feature type="domain" description="AB hydrolase-1" evidence="2">
    <location>
        <begin position="118"/>
        <end position="343"/>
    </location>
</feature>
<dbReference type="EMBL" id="ML213509">
    <property type="protein sequence ID" value="TFK52363.1"/>
    <property type="molecule type" value="Genomic_DNA"/>
</dbReference>
<dbReference type="GO" id="GO:0005789">
    <property type="term" value="C:endoplasmic reticulum membrane"/>
    <property type="evidence" value="ECO:0007669"/>
    <property type="project" value="TreeGrafter"/>
</dbReference>
<dbReference type="InterPro" id="IPR029058">
    <property type="entry name" value="AB_hydrolase_fold"/>
</dbReference>
<keyword evidence="1" id="KW-0472">Membrane</keyword>
<evidence type="ECO:0000313" key="3">
    <source>
        <dbReference type="EMBL" id="TFK52363.1"/>
    </source>
</evidence>
<dbReference type="Pfam" id="PF12697">
    <property type="entry name" value="Abhydrolase_6"/>
    <property type="match status" value="1"/>
</dbReference>
<dbReference type="STRING" id="5364.A0A5C3N4Z7"/>
<evidence type="ECO:0000259" key="2">
    <source>
        <dbReference type="Pfam" id="PF12697"/>
    </source>
</evidence>
<dbReference type="GO" id="GO:0006660">
    <property type="term" value="P:phosphatidylserine catabolic process"/>
    <property type="evidence" value="ECO:0007669"/>
    <property type="project" value="TreeGrafter"/>
</dbReference>
<dbReference type="SUPFAM" id="SSF53474">
    <property type="entry name" value="alpha/beta-Hydrolases"/>
    <property type="match status" value="1"/>
</dbReference>
<dbReference type="Proteomes" id="UP000305948">
    <property type="component" value="Unassembled WGS sequence"/>
</dbReference>
<dbReference type="GO" id="GO:0047372">
    <property type="term" value="F:monoacylglycerol lipase activity"/>
    <property type="evidence" value="ECO:0007669"/>
    <property type="project" value="TreeGrafter"/>
</dbReference>
<keyword evidence="3" id="KW-0378">Hydrolase</keyword>
<protein>
    <submittedName>
        <fullName evidence="3">Alpha/beta-hydrolase</fullName>
    </submittedName>
</protein>
<organism evidence="3 4">
    <name type="scientific">Heliocybe sulcata</name>
    <dbReference type="NCBI Taxonomy" id="5364"/>
    <lineage>
        <taxon>Eukaryota</taxon>
        <taxon>Fungi</taxon>
        <taxon>Dikarya</taxon>
        <taxon>Basidiomycota</taxon>
        <taxon>Agaricomycotina</taxon>
        <taxon>Agaricomycetes</taxon>
        <taxon>Gloeophyllales</taxon>
        <taxon>Gloeophyllaceae</taxon>
        <taxon>Heliocybe</taxon>
    </lineage>
</organism>
<keyword evidence="1" id="KW-1133">Transmembrane helix</keyword>